<reference evidence="1 2" key="1">
    <citation type="journal article" date="2003" name="Proc. Natl. Acad. Sci. U.S.A.">
        <title>Complete genome sequence of the marine planctomycete Pirellula sp. strain 1.</title>
        <authorList>
            <person name="Gloeckner F.O."/>
            <person name="Kube M."/>
            <person name="Bauer M."/>
            <person name="Teeling H."/>
            <person name="Lombardot T."/>
            <person name="Ludwig W."/>
            <person name="Gade D."/>
            <person name="Beck A."/>
            <person name="Borzym K."/>
            <person name="Heitmann K."/>
            <person name="Rabus R."/>
            <person name="Schlesner H."/>
            <person name="Amann R."/>
            <person name="Reinhardt R."/>
        </authorList>
    </citation>
    <scope>NUCLEOTIDE SEQUENCE [LARGE SCALE GENOMIC DNA]</scope>
    <source>
        <strain evidence="2">DSM 10527 / NCIMB 13988 / SH1</strain>
    </source>
</reference>
<evidence type="ECO:0000313" key="1">
    <source>
        <dbReference type="EMBL" id="CAD79294.1"/>
    </source>
</evidence>
<dbReference type="STRING" id="243090.RB11748"/>
<dbReference type="KEGG" id="rba:RB11748"/>
<name>Q7UDW1_RHOBA</name>
<gene>
    <name evidence="1" type="ordered locus">RB11748</name>
</gene>
<protein>
    <submittedName>
        <fullName evidence="1">Uncharacterized protein</fullName>
    </submittedName>
</protein>
<keyword evidence="2" id="KW-1185">Reference proteome</keyword>
<dbReference type="HOGENOM" id="CLU_2993714_0_0_0"/>
<dbReference type="EMBL" id="BX294153">
    <property type="protein sequence ID" value="CAD79294.1"/>
    <property type="molecule type" value="Genomic_DNA"/>
</dbReference>
<accession>Q7UDW1</accession>
<sequence length="57" mass="6306">MPLRILGESGYIETVPHPAMLFHLLSDQAHEATVQQALLPQASPTRVLSWVELPTKS</sequence>
<evidence type="ECO:0000313" key="2">
    <source>
        <dbReference type="Proteomes" id="UP000001025"/>
    </source>
</evidence>
<dbReference type="EnsemblBacteria" id="CAD79294">
    <property type="protein sequence ID" value="CAD79294"/>
    <property type="gene ID" value="RB11748"/>
</dbReference>
<dbReference type="InParanoid" id="Q7UDW1"/>
<organism evidence="1 2">
    <name type="scientific">Rhodopirellula baltica (strain DSM 10527 / NCIMB 13988 / SH1)</name>
    <dbReference type="NCBI Taxonomy" id="243090"/>
    <lineage>
        <taxon>Bacteria</taxon>
        <taxon>Pseudomonadati</taxon>
        <taxon>Planctomycetota</taxon>
        <taxon>Planctomycetia</taxon>
        <taxon>Pirellulales</taxon>
        <taxon>Pirellulaceae</taxon>
        <taxon>Rhodopirellula</taxon>
    </lineage>
</organism>
<proteinExistence type="predicted"/>
<dbReference type="Proteomes" id="UP000001025">
    <property type="component" value="Chromosome"/>
</dbReference>
<dbReference type="AlphaFoldDB" id="Q7UDW1"/>